<comment type="function">
    <text evidence="13">ADP:ATP antiporter that mediates import of ADP into the mitochondrial matrix for ATP synthesis, and export of ATP out to fuel the cell. Cycles between the cytoplasmic-open state (c-state) and the matrix-open state (m-state): operates by the alternating access mechanism with a single substrate-binding site intermittently exposed to either the cytosolic (c-state) or matrix (m-state) side of the inner mitochondrial membrane.</text>
</comment>
<dbReference type="InterPro" id="IPR003599">
    <property type="entry name" value="Ig_sub"/>
</dbReference>
<evidence type="ECO:0000256" key="7">
    <source>
        <dbReference type="ARBA" id="ARBA00022737"/>
    </source>
</evidence>
<dbReference type="Gene3D" id="1.50.40.10">
    <property type="entry name" value="Mitochondrial carrier domain"/>
    <property type="match status" value="1"/>
</dbReference>
<dbReference type="PANTHER" id="PTHR45635:SF14">
    <property type="entry name" value="ADP_ATP TRANSLOCASE"/>
    <property type="match status" value="1"/>
</dbReference>
<dbReference type="Proteomes" id="UP000670152">
    <property type="component" value="Unassembled WGS sequence"/>
</dbReference>
<dbReference type="PANTHER" id="PTHR45635">
    <property type="entry name" value="ADP,ATP CARRIER PROTEIN 1-RELATED-RELATED"/>
    <property type="match status" value="1"/>
</dbReference>
<dbReference type="PRINTS" id="PR00926">
    <property type="entry name" value="MITOCARRIER"/>
</dbReference>
<keyword evidence="19" id="KW-1185">Reference proteome</keyword>
<evidence type="ECO:0000256" key="10">
    <source>
        <dbReference type="ARBA" id="ARBA00023128"/>
    </source>
</evidence>
<dbReference type="SMART" id="SM00409">
    <property type="entry name" value="IG"/>
    <property type="match status" value="2"/>
</dbReference>
<keyword evidence="9 16" id="KW-1133">Transmembrane helix</keyword>
<dbReference type="Pfam" id="PF00153">
    <property type="entry name" value="Mito_carr"/>
    <property type="match status" value="3"/>
</dbReference>
<evidence type="ECO:0000256" key="5">
    <source>
        <dbReference type="ARBA" id="ARBA00022449"/>
    </source>
</evidence>
<dbReference type="SMART" id="SM00408">
    <property type="entry name" value="IGc2"/>
    <property type="match status" value="3"/>
</dbReference>
<dbReference type="Pfam" id="PF13927">
    <property type="entry name" value="Ig_3"/>
    <property type="match status" value="1"/>
</dbReference>
<feature type="non-terminal residue" evidence="18">
    <location>
        <position position="590"/>
    </location>
</feature>
<dbReference type="Pfam" id="PF00047">
    <property type="entry name" value="ig"/>
    <property type="match status" value="1"/>
</dbReference>
<dbReference type="AlphaFoldDB" id="A0A836K3R2"/>
<dbReference type="GO" id="GO:0005471">
    <property type="term" value="F:ATP:ADP antiporter activity"/>
    <property type="evidence" value="ECO:0007669"/>
    <property type="project" value="InterPro"/>
</dbReference>
<evidence type="ECO:0000256" key="2">
    <source>
        <dbReference type="ARBA" id="ARBA00006375"/>
    </source>
</evidence>
<name>A0A836K3R2_9HYME</name>
<comment type="subunit">
    <text evidence="3">Monomer.</text>
</comment>
<feature type="transmembrane region" description="Helical" evidence="16">
    <location>
        <begin position="169"/>
        <end position="187"/>
    </location>
</feature>
<dbReference type="SUPFAM" id="SSF48726">
    <property type="entry name" value="Immunoglobulin"/>
    <property type="match status" value="2"/>
</dbReference>
<feature type="domain" description="Ig-like" evidence="17">
    <location>
        <begin position="441"/>
        <end position="538"/>
    </location>
</feature>
<comment type="similarity">
    <text evidence="2 15">Belongs to the mitochondrial carrier (TC 2.A.29) family.</text>
</comment>
<evidence type="ECO:0000256" key="6">
    <source>
        <dbReference type="ARBA" id="ARBA00022692"/>
    </source>
</evidence>
<feature type="repeat" description="Solcar" evidence="14">
    <location>
        <begin position="5"/>
        <end position="97"/>
    </location>
</feature>
<evidence type="ECO:0000259" key="17">
    <source>
        <dbReference type="PROSITE" id="PS50835"/>
    </source>
</evidence>
<keyword evidence="6 14" id="KW-0812">Transmembrane</keyword>
<evidence type="ECO:0000256" key="3">
    <source>
        <dbReference type="ARBA" id="ARBA00011245"/>
    </source>
</evidence>
<dbReference type="InterPro" id="IPR023395">
    <property type="entry name" value="MCP_dom_sf"/>
</dbReference>
<evidence type="ECO:0000313" key="19">
    <source>
        <dbReference type="Proteomes" id="UP000670152"/>
    </source>
</evidence>
<reference evidence="18 19" key="1">
    <citation type="submission" date="2020-02" db="EMBL/GenBank/DDBJ databases">
        <title>Relaxed selection underlies rapid genomic changes in the transitions from sociality to social parasitism in ants.</title>
        <authorList>
            <person name="Bi X."/>
        </authorList>
    </citation>
    <scope>NUCLEOTIDE SEQUENCE [LARGE SCALE GENOMIC DNA]</scope>
    <source>
        <strain evidence="18">BGI-DK2014b</strain>
        <tissue evidence="18">Whole body</tissue>
    </source>
</reference>
<keyword evidence="10" id="KW-0496">Mitochondrion</keyword>
<feature type="domain" description="Ig-like" evidence="17">
    <location>
        <begin position="264"/>
        <end position="354"/>
    </location>
</feature>
<dbReference type="FunFam" id="1.50.40.10:FF:000002">
    <property type="entry name" value="Putative ADP/ATP translocase 2-like"/>
    <property type="match status" value="1"/>
</dbReference>
<sequence length="590" mass="66240">MDMYKSFLLDFIAGGLSAAIAKTAVAPLERVKLLLQVQHASKQIRPEQQYKGMIDALVRIPRETGFFSFYRGNLANVLRYFPTQALNFAFKDKFKIIFLGNVPPDAFWRQFFGNLAAGGAAGATSLGFVYPLDLARTRLAVDVGKGAKREFKGINDCIMKIFKSDGFFGLYRGFNVSVQGIVIYRATYFGFYDTVRGMLSDPKSTPLYMNFIIAEIVTTLAGIVSYPFDTVRRRMMMQSGRKKVDVMYKNTLDCWIKITKNEGPKAFFKVQYTGPTIVREGQSWNIECSDLKDDDLVRWTRNGQTLEPELSSGQLVVFSKTDAGSSKLSASQATESHEGDYKCTSDSPESFHLSLYFDIKVRVLMARDIPLVLECANRSAGDKVQWLKDKTPLSTAFAGNEDIIKIDNETGSLEILKDKEEAHGNYTCKAANSTIEYRVVPRPIAHLAESTSVVEGEKLHLVCSSLRQTPGVKIYWTFGEQNYTRSKGRVKITKDPERGIYGAVLIVDNIEMNDRGNIICRMSYNWSDPVLEHSSEAKTLLRVKDKLAALWPFLGICAEVVVLCAIILVYEKKRNKAELEESDTDQSPDT</sequence>
<evidence type="ECO:0000256" key="4">
    <source>
        <dbReference type="ARBA" id="ARBA00022448"/>
    </source>
</evidence>
<dbReference type="GO" id="GO:0005743">
    <property type="term" value="C:mitochondrial inner membrane"/>
    <property type="evidence" value="ECO:0007669"/>
    <property type="project" value="UniProtKB-SubCell"/>
</dbReference>
<keyword evidence="4 15" id="KW-0813">Transport</keyword>
<dbReference type="GO" id="GO:1901029">
    <property type="term" value="P:negative regulation of mitochondrial outer membrane permeabilization involved in apoptotic signaling pathway"/>
    <property type="evidence" value="ECO:0007669"/>
    <property type="project" value="TreeGrafter"/>
</dbReference>
<keyword evidence="8" id="KW-0999">Mitochondrion inner membrane</keyword>
<feature type="transmembrane region" description="Helical" evidence="16">
    <location>
        <begin position="548"/>
        <end position="570"/>
    </location>
</feature>
<organism evidence="18 19">
    <name type="scientific">Acromyrmex heyeri</name>
    <dbReference type="NCBI Taxonomy" id="230685"/>
    <lineage>
        <taxon>Eukaryota</taxon>
        <taxon>Metazoa</taxon>
        <taxon>Ecdysozoa</taxon>
        <taxon>Arthropoda</taxon>
        <taxon>Hexapoda</taxon>
        <taxon>Insecta</taxon>
        <taxon>Pterygota</taxon>
        <taxon>Neoptera</taxon>
        <taxon>Endopterygota</taxon>
        <taxon>Hymenoptera</taxon>
        <taxon>Apocrita</taxon>
        <taxon>Aculeata</taxon>
        <taxon>Formicoidea</taxon>
        <taxon>Formicidae</taxon>
        <taxon>Myrmicinae</taxon>
        <taxon>Acromyrmex</taxon>
    </lineage>
</organism>
<feature type="transmembrane region" description="Helical" evidence="16">
    <location>
        <begin position="207"/>
        <end position="228"/>
    </location>
</feature>
<comment type="subcellular location">
    <subcellularLocation>
        <location evidence="1">Mitochondrion inner membrane</location>
        <topology evidence="1">Multi-pass membrane protein</topology>
    </subcellularLocation>
</comment>
<dbReference type="Gene3D" id="2.60.40.10">
    <property type="entry name" value="Immunoglobulins"/>
    <property type="match status" value="3"/>
</dbReference>
<dbReference type="EMBL" id="JAANIB010001678">
    <property type="protein sequence ID" value="KAG5343253.1"/>
    <property type="molecule type" value="Genomic_DNA"/>
</dbReference>
<evidence type="ECO:0000256" key="11">
    <source>
        <dbReference type="ARBA" id="ARBA00023136"/>
    </source>
</evidence>
<dbReference type="InterPro" id="IPR003598">
    <property type="entry name" value="Ig_sub2"/>
</dbReference>
<evidence type="ECO:0000256" key="12">
    <source>
        <dbReference type="ARBA" id="ARBA00024143"/>
    </source>
</evidence>
<dbReference type="PROSITE" id="PS50920">
    <property type="entry name" value="SOLCAR"/>
    <property type="match status" value="3"/>
</dbReference>
<feature type="non-terminal residue" evidence="18">
    <location>
        <position position="1"/>
    </location>
</feature>
<protein>
    <submittedName>
        <fullName evidence="18">ADT protein</fullName>
    </submittedName>
</protein>
<accession>A0A836K3R2</accession>
<comment type="catalytic activity">
    <reaction evidence="12">
        <text>ADP(in) + ATP(out) = ADP(out) + ATP(in)</text>
        <dbReference type="Rhea" id="RHEA:34999"/>
        <dbReference type="ChEBI" id="CHEBI:30616"/>
        <dbReference type="ChEBI" id="CHEBI:456216"/>
    </reaction>
    <physiologicalReaction direction="left-to-right" evidence="12">
        <dbReference type="Rhea" id="RHEA:35000"/>
    </physiologicalReaction>
</comment>
<dbReference type="InterPro" id="IPR007110">
    <property type="entry name" value="Ig-like_dom"/>
</dbReference>
<keyword evidence="7" id="KW-0677">Repeat</keyword>
<dbReference type="GO" id="GO:1990544">
    <property type="term" value="P:mitochondrial ATP transmembrane transport"/>
    <property type="evidence" value="ECO:0007669"/>
    <property type="project" value="InterPro"/>
</dbReference>
<dbReference type="InterPro" id="IPR018108">
    <property type="entry name" value="MCP_transmembrane"/>
</dbReference>
<feature type="repeat" description="Solcar" evidence="14">
    <location>
        <begin position="109"/>
        <end position="198"/>
    </location>
</feature>
<evidence type="ECO:0000256" key="13">
    <source>
        <dbReference type="ARBA" id="ARBA00045250"/>
    </source>
</evidence>
<evidence type="ECO:0000256" key="14">
    <source>
        <dbReference type="PROSITE-ProRule" id="PRU00282"/>
    </source>
</evidence>
<dbReference type="InterPro" id="IPR002067">
    <property type="entry name" value="MCP"/>
</dbReference>
<dbReference type="InterPro" id="IPR002113">
    <property type="entry name" value="ADT_euk_type"/>
</dbReference>
<keyword evidence="11 14" id="KW-0472">Membrane</keyword>
<evidence type="ECO:0000313" key="18">
    <source>
        <dbReference type="EMBL" id="KAG5343253.1"/>
    </source>
</evidence>
<gene>
    <name evidence="18" type="primary">Sesb</name>
    <name evidence="18" type="ORF">G6Z77_0009102</name>
</gene>
<dbReference type="PRINTS" id="PR00927">
    <property type="entry name" value="ADPTRNSLCASE"/>
</dbReference>
<evidence type="ECO:0000256" key="9">
    <source>
        <dbReference type="ARBA" id="ARBA00022989"/>
    </source>
</evidence>
<dbReference type="PROSITE" id="PS50835">
    <property type="entry name" value="IG_LIKE"/>
    <property type="match status" value="3"/>
</dbReference>
<feature type="domain" description="Ig-like" evidence="17">
    <location>
        <begin position="371"/>
        <end position="440"/>
    </location>
</feature>
<dbReference type="GO" id="GO:0140021">
    <property type="term" value="P:mitochondrial ADP transmembrane transport"/>
    <property type="evidence" value="ECO:0007669"/>
    <property type="project" value="InterPro"/>
</dbReference>
<proteinExistence type="inferred from homology"/>
<evidence type="ECO:0000256" key="16">
    <source>
        <dbReference type="SAM" id="Phobius"/>
    </source>
</evidence>
<evidence type="ECO:0000256" key="1">
    <source>
        <dbReference type="ARBA" id="ARBA00004448"/>
    </source>
</evidence>
<dbReference type="InterPro" id="IPR036179">
    <property type="entry name" value="Ig-like_dom_sf"/>
</dbReference>
<comment type="caution">
    <text evidence="18">The sequence shown here is derived from an EMBL/GenBank/DDBJ whole genome shotgun (WGS) entry which is preliminary data.</text>
</comment>
<feature type="repeat" description="Solcar" evidence="14">
    <location>
        <begin position="209"/>
        <end position="295"/>
    </location>
</feature>
<evidence type="ECO:0000256" key="15">
    <source>
        <dbReference type="RuleBase" id="RU000488"/>
    </source>
</evidence>
<keyword evidence="5" id="KW-0050">Antiport</keyword>
<dbReference type="SUPFAM" id="SSF103506">
    <property type="entry name" value="Mitochondrial carrier"/>
    <property type="match status" value="1"/>
</dbReference>
<dbReference type="InterPro" id="IPR013783">
    <property type="entry name" value="Ig-like_fold"/>
</dbReference>
<evidence type="ECO:0000256" key="8">
    <source>
        <dbReference type="ARBA" id="ARBA00022792"/>
    </source>
</evidence>
<dbReference type="OrthoDB" id="5970915at2759"/>
<dbReference type="InterPro" id="IPR013151">
    <property type="entry name" value="Immunoglobulin_dom"/>
</dbReference>